<dbReference type="RefSeq" id="WP_247815569.1">
    <property type="nucleotide sequence ID" value="NZ_JAKRKC020000002.1"/>
</dbReference>
<evidence type="ECO:0000256" key="2">
    <source>
        <dbReference type="ARBA" id="ARBA00004236"/>
    </source>
</evidence>
<reference evidence="14 15" key="1">
    <citation type="submission" date="2022-04" db="EMBL/GenBank/DDBJ databases">
        <title>Genome draft of Actinomadura sp. ATCC 31491.</title>
        <authorList>
            <person name="Shi X."/>
            <person name="Du Y."/>
        </authorList>
    </citation>
    <scope>NUCLEOTIDE SEQUENCE [LARGE SCALE GENOMIC DNA]</scope>
    <source>
        <strain evidence="14 15">ATCC 31491</strain>
    </source>
</reference>
<keyword evidence="6" id="KW-0805">Transcription regulation</keyword>
<evidence type="ECO:0000256" key="4">
    <source>
        <dbReference type="ARBA" id="ARBA00022692"/>
    </source>
</evidence>
<keyword evidence="5 12" id="KW-1133">Transmembrane helix</keyword>
<organism evidence="14 15">
    <name type="scientific">Actinomadura luzonensis</name>
    <dbReference type="NCBI Taxonomy" id="2805427"/>
    <lineage>
        <taxon>Bacteria</taxon>
        <taxon>Bacillati</taxon>
        <taxon>Actinomycetota</taxon>
        <taxon>Actinomycetes</taxon>
        <taxon>Streptosporangiales</taxon>
        <taxon>Thermomonosporaceae</taxon>
        <taxon>Actinomadura</taxon>
    </lineage>
</organism>
<evidence type="ECO:0000256" key="5">
    <source>
        <dbReference type="ARBA" id="ARBA00022989"/>
    </source>
</evidence>
<evidence type="ECO:0000256" key="11">
    <source>
        <dbReference type="SAM" id="MobiDB-lite"/>
    </source>
</evidence>
<comment type="caution">
    <text evidence="14">The sequence shown here is derived from an EMBL/GenBank/DDBJ whole genome shotgun (WGS) entry which is preliminary data.</text>
</comment>
<evidence type="ECO:0000256" key="10">
    <source>
        <dbReference type="ARBA" id="ARBA00030803"/>
    </source>
</evidence>
<dbReference type="PANTHER" id="PTHR37461">
    <property type="entry name" value="ANTI-SIGMA-K FACTOR RSKA"/>
    <property type="match status" value="1"/>
</dbReference>
<keyword evidence="8" id="KW-0804">Transcription</keyword>
<feature type="compositionally biased region" description="Pro residues" evidence="11">
    <location>
        <begin position="86"/>
        <end position="98"/>
    </location>
</feature>
<dbReference type="InterPro" id="IPR051474">
    <property type="entry name" value="Anti-sigma-K/W_factor"/>
</dbReference>
<protein>
    <recommendedName>
        <fullName evidence="10">Regulator of SigK</fullName>
    </recommendedName>
    <alternativeName>
        <fullName evidence="9">Sigma-K anti-sigma factor RskA</fullName>
    </alternativeName>
</protein>
<keyword evidence="15" id="KW-1185">Reference proteome</keyword>
<keyword evidence="3" id="KW-1003">Cell membrane</keyword>
<evidence type="ECO:0000256" key="8">
    <source>
        <dbReference type="ARBA" id="ARBA00023163"/>
    </source>
</evidence>
<accession>A0ABT0G2V4</accession>
<keyword evidence="4 12" id="KW-0812">Transmembrane</keyword>
<proteinExistence type="predicted"/>
<evidence type="ECO:0000256" key="6">
    <source>
        <dbReference type="ARBA" id="ARBA00023015"/>
    </source>
</evidence>
<feature type="region of interest" description="Disordered" evidence="11">
    <location>
        <begin position="74"/>
        <end position="132"/>
    </location>
</feature>
<sequence>MNDDLHALSGPYAVHALPYGEWVLFEEHLRGCGTCGTEVRRLRETAARLAEAVAAPPPPPLRTRLLTAAYRRRPWPPGLHATPGTPSRPAPRPVPGPDTSPDASPDASPDTGQGEARAEAREPGDADAATVVELPRTAVMARAPQGAAAPRVEGTAGAAGAVRARGRAYRAVAGLAAACAAVAVGLGALALDARRDAAGLAAVNHRLSDANDRLIAANDRLSAVNERLTGVNDRLGAAGRQVVAVLSAPDARTVRHPATSGGTATLVLSRSAARLLFTTSGLPELPASKGYELWLTGRDGPRPAGLLGRAEEGVTAPVVVTPRPGEARVALTVEPARGSRRPTTAPVLLADLPGA</sequence>
<name>A0ABT0G2V4_9ACTN</name>
<evidence type="ECO:0000259" key="13">
    <source>
        <dbReference type="Pfam" id="PF10099"/>
    </source>
</evidence>
<evidence type="ECO:0000313" key="14">
    <source>
        <dbReference type="EMBL" id="MCK2218949.1"/>
    </source>
</evidence>
<keyword evidence="7 12" id="KW-0472">Membrane</keyword>
<dbReference type="PANTHER" id="PTHR37461:SF1">
    <property type="entry name" value="ANTI-SIGMA-K FACTOR RSKA"/>
    <property type="match status" value="1"/>
</dbReference>
<dbReference type="Proteomes" id="UP001317259">
    <property type="component" value="Unassembled WGS sequence"/>
</dbReference>
<dbReference type="InterPro" id="IPR018764">
    <property type="entry name" value="RskA_C"/>
</dbReference>
<evidence type="ECO:0000256" key="12">
    <source>
        <dbReference type="SAM" id="Phobius"/>
    </source>
</evidence>
<comment type="subcellular location">
    <subcellularLocation>
        <location evidence="2">Cell membrane</location>
    </subcellularLocation>
    <subcellularLocation>
        <location evidence="1">Membrane</location>
        <topology evidence="1">Single-pass membrane protein</topology>
    </subcellularLocation>
</comment>
<dbReference type="EMBL" id="JAKRKC020000002">
    <property type="protein sequence ID" value="MCK2218949.1"/>
    <property type="molecule type" value="Genomic_DNA"/>
</dbReference>
<evidence type="ECO:0000256" key="1">
    <source>
        <dbReference type="ARBA" id="ARBA00004167"/>
    </source>
</evidence>
<gene>
    <name evidence="14" type="ORF">MF672_034910</name>
</gene>
<feature type="domain" description="Anti-sigma K factor RskA C-terminal" evidence="13">
    <location>
        <begin position="175"/>
        <end position="347"/>
    </location>
</feature>
<evidence type="ECO:0000256" key="9">
    <source>
        <dbReference type="ARBA" id="ARBA00029829"/>
    </source>
</evidence>
<dbReference type="Pfam" id="PF10099">
    <property type="entry name" value="RskA_C"/>
    <property type="match status" value="1"/>
</dbReference>
<dbReference type="Gene3D" id="1.10.10.1320">
    <property type="entry name" value="Anti-sigma factor, zinc-finger domain"/>
    <property type="match status" value="1"/>
</dbReference>
<evidence type="ECO:0000256" key="7">
    <source>
        <dbReference type="ARBA" id="ARBA00023136"/>
    </source>
</evidence>
<evidence type="ECO:0000313" key="15">
    <source>
        <dbReference type="Proteomes" id="UP001317259"/>
    </source>
</evidence>
<feature type="transmembrane region" description="Helical" evidence="12">
    <location>
        <begin position="171"/>
        <end position="191"/>
    </location>
</feature>
<dbReference type="InterPro" id="IPR041916">
    <property type="entry name" value="Anti_sigma_zinc_sf"/>
</dbReference>
<evidence type="ECO:0000256" key="3">
    <source>
        <dbReference type="ARBA" id="ARBA00022475"/>
    </source>
</evidence>